<dbReference type="Proteomes" id="UP001596957">
    <property type="component" value="Unassembled WGS sequence"/>
</dbReference>
<organism evidence="1 2">
    <name type="scientific">Streptomyces lutosisoli</name>
    <dbReference type="NCBI Taxonomy" id="2665721"/>
    <lineage>
        <taxon>Bacteria</taxon>
        <taxon>Bacillati</taxon>
        <taxon>Actinomycetota</taxon>
        <taxon>Actinomycetes</taxon>
        <taxon>Kitasatosporales</taxon>
        <taxon>Streptomycetaceae</taxon>
        <taxon>Streptomyces</taxon>
    </lineage>
</organism>
<comment type="caution">
    <text evidence="1">The sequence shown here is derived from an EMBL/GenBank/DDBJ whole genome shotgun (WGS) entry which is preliminary data.</text>
</comment>
<dbReference type="EMBL" id="JBHTEC010000001">
    <property type="protein sequence ID" value="MFD0287428.1"/>
    <property type="molecule type" value="Genomic_DNA"/>
</dbReference>
<evidence type="ECO:0000313" key="1">
    <source>
        <dbReference type="EMBL" id="MFD0287428.1"/>
    </source>
</evidence>
<name>A0ABW2VSF7_9ACTN</name>
<proteinExistence type="predicted"/>
<accession>A0ABW2VSF7</accession>
<reference evidence="2" key="1">
    <citation type="journal article" date="2019" name="Int. J. Syst. Evol. Microbiol.">
        <title>The Global Catalogue of Microorganisms (GCM) 10K type strain sequencing project: providing services to taxonomists for standard genome sequencing and annotation.</title>
        <authorList>
            <consortium name="The Broad Institute Genomics Platform"/>
            <consortium name="The Broad Institute Genome Sequencing Center for Infectious Disease"/>
            <person name="Wu L."/>
            <person name="Ma J."/>
        </authorList>
    </citation>
    <scope>NUCLEOTIDE SEQUENCE [LARGE SCALE GENOMIC DNA]</scope>
    <source>
        <strain evidence="2">CGMCC 4.7198</strain>
    </source>
</reference>
<protein>
    <submittedName>
        <fullName evidence="1">SUKH-3 domain-containing protein</fullName>
    </submittedName>
</protein>
<dbReference type="InterPro" id="IPR025850">
    <property type="entry name" value="SUKH-3"/>
</dbReference>
<dbReference type="RefSeq" id="WP_381264529.1">
    <property type="nucleotide sequence ID" value="NZ_JBHTBI010000106.1"/>
</dbReference>
<dbReference type="Pfam" id="PF14433">
    <property type="entry name" value="SUKH-3"/>
    <property type="match status" value="1"/>
</dbReference>
<sequence>MGCGPSVLEALGVAGWTAGRKIATADWTQQLTAAGFELNDVGLGIWAEFGALTIKSTPTARVPRSSLHIDPVDACIDAAGEAAMLRRRYAENYSPLGMWSVQFRSYIAASGRVVAVGPNWLWPLGATFVEALTYVVDGDGGVNREEQANWLANCLPGR</sequence>
<gene>
    <name evidence="1" type="ORF">ACFQZP_38370</name>
</gene>
<keyword evidence="2" id="KW-1185">Reference proteome</keyword>
<evidence type="ECO:0000313" key="2">
    <source>
        <dbReference type="Proteomes" id="UP001596957"/>
    </source>
</evidence>